<name>A0A0D6ZAC1_9BACI</name>
<gene>
    <name evidence="1" type="ORF">UB32_13470</name>
</gene>
<sequence length="76" mass="8806">MNGTGKVTRKTGQTVPGPFLVWMIIEAVDWFSLNPYRKLEITTPQILYVSWFFPKTTAIRASFKWNDTLMRAFPPP</sequence>
<comment type="caution">
    <text evidence="1">The sequence shown here is derived from an EMBL/GenBank/DDBJ whole genome shotgun (WGS) entry which is preliminary data.</text>
</comment>
<dbReference type="Proteomes" id="UP000032512">
    <property type="component" value="Unassembled WGS sequence"/>
</dbReference>
<accession>A0A0D6ZAC1</accession>
<evidence type="ECO:0000313" key="2">
    <source>
        <dbReference type="Proteomes" id="UP000032512"/>
    </source>
</evidence>
<dbReference type="AlphaFoldDB" id="A0A0D6ZAC1"/>
<organism evidence="1 2">
    <name type="scientific">Mesobacillus subterraneus</name>
    <dbReference type="NCBI Taxonomy" id="285983"/>
    <lineage>
        <taxon>Bacteria</taxon>
        <taxon>Bacillati</taxon>
        <taxon>Bacillota</taxon>
        <taxon>Bacilli</taxon>
        <taxon>Bacillales</taxon>
        <taxon>Bacillaceae</taxon>
        <taxon>Mesobacillus</taxon>
    </lineage>
</organism>
<keyword evidence="2" id="KW-1185">Reference proteome</keyword>
<protein>
    <submittedName>
        <fullName evidence="1">Uncharacterized protein</fullName>
    </submittedName>
</protein>
<proteinExistence type="predicted"/>
<reference evidence="1 2" key="1">
    <citation type="submission" date="2015-01" db="EMBL/GenBank/DDBJ databases">
        <title>Draft genome sequences of the supercritical CO2 tolerant bacteria Bacillus subterraneus MITOT1 and Bacillus cereus MIT0214.</title>
        <authorList>
            <person name="Peet K.C."/>
            <person name="Thompson J.R."/>
        </authorList>
    </citation>
    <scope>NUCLEOTIDE SEQUENCE [LARGE SCALE GENOMIC DNA]</scope>
    <source>
        <strain evidence="1 2">MITOT1</strain>
    </source>
</reference>
<evidence type="ECO:0000313" key="1">
    <source>
        <dbReference type="EMBL" id="KIY21543.1"/>
    </source>
</evidence>
<dbReference type="EMBL" id="JXIQ01000103">
    <property type="protein sequence ID" value="KIY21543.1"/>
    <property type="molecule type" value="Genomic_DNA"/>
</dbReference>